<evidence type="ECO:0000259" key="3">
    <source>
        <dbReference type="Pfam" id="PF00497"/>
    </source>
</evidence>
<dbReference type="InterPro" id="IPR001638">
    <property type="entry name" value="Solute-binding_3/MltF_N"/>
</dbReference>
<proteinExistence type="predicted"/>
<gene>
    <name evidence="4" type="ORF">EV657_10383</name>
</gene>
<feature type="domain" description="Solute-binding protein family 3/N-terminal" evidence="3">
    <location>
        <begin position="75"/>
        <end position="435"/>
    </location>
</feature>
<protein>
    <submittedName>
        <fullName evidence="4">Amino acid ABC transporter substrate-binding protein (PAAT family)</fullName>
    </submittedName>
</protein>
<keyword evidence="2" id="KW-1133">Transmembrane helix</keyword>
<dbReference type="Pfam" id="PF00497">
    <property type="entry name" value="SBP_bac_3"/>
    <property type="match status" value="1"/>
</dbReference>
<dbReference type="PANTHER" id="PTHR35936">
    <property type="entry name" value="MEMBRANE-BOUND LYTIC MUREIN TRANSGLYCOSYLASE F"/>
    <property type="match status" value="1"/>
</dbReference>
<name>A0A4R8G8C4_9RHOB</name>
<keyword evidence="2" id="KW-0812">Transmembrane</keyword>
<keyword evidence="2" id="KW-0472">Membrane</keyword>
<accession>A0A4R8G8C4</accession>
<evidence type="ECO:0000256" key="2">
    <source>
        <dbReference type="SAM" id="Phobius"/>
    </source>
</evidence>
<dbReference type="RefSeq" id="WP_134077176.1">
    <property type="nucleotide sequence ID" value="NZ_SOEB01000003.1"/>
</dbReference>
<feature type="transmembrane region" description="Helical" evidence="2">
    <location>
        <begin position="263"/>
        <end position="284"/>
    </location>
</feature>
<dbReference type="PANTHER" id="PTHR35936:SF32">
    <property type="entry name" value="MEMBRANE-BOUND LYTIC MUREIN TRANSGLYCOSYLASE F"/>
    <property type="match status" value="1"/>
</dbReference>
<dbReference type="EMBL" id="SOEB01000003">
    <property type="protein sequence ID" value="TDX32514.1"/>
    <property type="molecule type" value="Genomic_DNA"/>
</dbReference>
<organism evidence="4 5">
    <name type="scientific">Rhodovulum visakhapatnamense</name>
    <dbReference type="NCBI Taxonomy" id="364297"/>
    <lineage>
        <taxon>Bacteria</taxon>
        <taxon>Pseudomonadati</taxon>
        <taxon>Pseudomonadota</taxon>
        <taxon>Alphaproteobacteria</taxon>
        <taxon>Rhodobacterales</taxon>
        <taxon>Paracoccaceae</taxon>
        <taxon>Rhodovulum</taxon>
    </lineage>
</organism>
<evidence type="ECO:0000256" key="1">
    <source>
        <dbReference type="ARBA" id="ARBA00022729"/>
    </source>
</evidence>
<feature type="transmembrane region" description="Helical" evidence="2">
    <location>
        <begin position="192"/>
        <end position="211"/>
    </location>
</feature>
<evidence type="ECO:0000313" key="5">
    <source>
        <dbReference type="Proteomes" id="UP000295484"/>
    </source>
</evidence>
<keyword evidence="1" id="KW-0732">Signal</keyword>
<reference evidence="4 5" key="1">
    <citation type="submission" date="2019-03" db="EMBL/GenBank/DDBJ databases">
        <title>Genomic Encyclopedia of Type Strains, Phase IV (KMG-IV): sequencing the most valuable type-strain genomes for metagenomic binning, comparative biology and taxonomic classification.</title>
        <authorList>
            <person name="Goeker M."/>
        </authorList>
    </citation>
    <scope>NUCLEOTIDE SEQUENCE [LARGE SCALE GENOMIC DNA]</scope>
    <source>
        <strain evidence="4 5">JA181</strain>
    </source>
</reference>
<sequence>MSRVTPRPTSAGRIGSGPVKAVRGGGPCAGVLAALCRALAVWAVVTAWAAGAAVGAAVARCDGPREPGFLDLGVAHAPPFVILEDGAPPTGLSVELWRRVETGLIEAGRIEGSHFVICDAIEQQEQALTDGGLDLVLAPLTITPERLLSYGFSRQYFLSGLTIAARHSNEIAFSHALEVLVTTLFQPGTLRAVVLFLVLNLVLAVMIKWVLRDARRRPEEDRAPPGRLLTLVDPYLEAVERTLGLKGIGDAGFNLAGRALEMFMAIIGTALSAALLGVLTSAFVSAIGQSDRVDELDLTDERVGIESHSTAQEFLADAYEAAAGKPDDPECRPLSAAPLAGPGCVTEVSADKLLEALVADEVDRVIGDWAELTYLAGTGRFRGKVTVEQKVYRSEPLGWGYGSALTQDLRARIDSALIQQIRHGGWRRLAQRYLGSGSIAPD</sequence>
<comment type="caution">
    <text evidence="4">The sequence shown here is derived from an EMBL/GenBank/DDBJ whole genome shotgun (WGS) entry which is preliminary data.</text>
</comment>
<dbReference type="Proteomes" id="UP000295484">
    <property type="component" value="Unassembled WGS sequence"/>
</dbReference>
<dbReference type="SUPFAM" id="SSF53850">
    <property type="entry name" value="Periplasmic binding protein-like II"/>
    <property type="match status" value="1"/>
</dbReference>
<evidence type="ECO:0000313" key="4">
    <source>
        <dbReference type="EMBL" id="TDX32514.1"/>
    </source>
</evidence>
<dbReference type="AlphaFoldDB" id="A0A4R8G8C4"/>
<dbReference type="Gene3D" id="3.40.190.10">
    <property type="entry name" value="Periplasmic binding protein-like II"/>
    <property type="match status" value="1"/>
</dbReference>